<dbReference type="GO" id="GO:0003677">
    <property type="term" value="F:DNA binding"/>
    <property type="evidence" value="ECO:0007669"/>
    <property type="project" value="UniProtKB-KW"/>
</dbReference>
<dbReference type="OMA" id="HIENAFA"/>
<dbReference type="InterPro" id="IPR018117">
    <property type="entry name" value="C5_DNA_meth_AS"/>
</dbReference>
<keyword evidence="7" id="KW-0539">Nucleus</keyword>
<evidence type="ECO:0000256" key="4">
    <source>
        <dbReference type="ARBA" id="ARBA00022679"/>
    </source>
</evidence>
<dbReference type="InterPro" id="IPR001525">
    <property type="entry name" value="C5_MeTfrase"/>
</dbReference>
<dbReference type="EC" id="2.1.1.37" evidence="2"/>
<accession>M5GE27</accession>
<dbReference type="SUPFAM" id="SSF53335">
    <property type="entry name" value="S-adenosyl-L-methionine-dependent methyltransferases"/>
    <property type="match status" value="1"/>
</dbReference>
<evidence type="ECO:0000313" key="11">
    <source>
        <dbReference type="EMBL" id="EJU05027.1"/>
    </source>
</evidence>
<evidence type="ECO:0000256" key="7">
    <source>
        <dbReference type="ARBA" id="ARBA00023242"/>
    </source>
</evidence>
<dbReference type="PROSITE" id="PS51038">
    <property type="entry name" value="BAH"/>
    <property type="match status" value="1"/>
</dbReference>
<keyword evidence="4 8" id="KW-0808">Transferase</keyword>
<gene>
    <name evidence="11" type="ORF">DACRYDRAFT_20582</name>
</gene>
<dbReference type="GeneID" id="63687056"/>
<dbReference type="PANTHER" id="PTHR10629:SF52">
    <property type="entry name" value="DNA (CYTOSINE-5)-METHYLTRANSFERASE 1"/>
    <property type="match status" value="1"/>
</dbReference>
<dbReference type="InterPro" id="IPR029063">
    <property type="entry name" value="SAM-dependent_MTases_sf"/>
</dbReference>
<reference evidence="11 12" key="1">
    <citation type="journal article" date="2012" name="Science">
        <title>The Paleozoic origin of enzymatic lignin decomposition reconstructed from 31 fungal genomes.</title>
        <authorList>
            <person name="Floudas D."/>
            <person name="Binder M."/>
            <person name="Riley R."/>
            <person name="Barry K."/>
            <person name="Blanchette R.A."/>
            <person name="Henrissat B."/>
            <person name="Martinez A.T."/>
            <person name="Otillar R."/>
            <person name="Spatafora J.W."/>
            <person name="Yadav J.S."/>
            <person name="Aerts A."/>
            <person name="Benoit I."/>
            <person name="Boyd A."/>
            <person name="Carlson A."/>
            <person name="Copeland A."/>
            <person name="Coutinho P.M."/>
            <person name="de Vries R.P."/>
            <person name="Ferreira P."/>
            <person name="Findley K."/>
            <person name="Foster B."/>
            <person name="Gaskell J."/>
            <person name="Glotzer D."/>
            <person name="Gorecki P."/>
            <person name="Heitman J."/>
            <person name="Hesse C."/>
            <person name="Hori C."/>
            <person name="Igarashi K."/>
            <person name="Jurgens J.A."/>
            <person name="Kallen N."/>
            <person name="Kersten P."/>
            <person name="Kohler A."/>
            <person name="Kuees U."/>
            <person name="Kumar T.K.A."/>
            <person name="Kuo A."/>
            <person name="LaButti K."/>
            <person name="Larrondo L.F."/>
            <person name="Lindquist E."/>
            <person name="Ling A."/>
            <person name="Lombard V."/>
            <person name="Lucas S."/>
            <person name="Lundell T."/>
            <person name="Martin R."/>
            <person name="McLaughlin D.J."/>
            <person name="Morgenstern I."/>
            <person name="Morin E."/>
            <person name="Murat C."/>
            <person name="Nagy L.G."/>
            <person name="Nolan M."/>
            <person name="Ohm R.A."/>
            <person name="Patyshakuliyeva A."/>
            <person name="Rokas A."/>
            <person name="Ruiz-Duenas F.J."/>
            <person name="Sabat G."/>
            <person name="Salamov A."/>
            <person name="Samejima M."/>
            <person name="Schmutz J."/>
            <person name="Slot J.C."/>
            <person name="St John F."/>
            <person name="Stenlid J."/>
            <person name="Sun H."/>
            <person name="Sun S."/>
            <person name="Syed K."/>
            <person name="Tsang A."/>
            <person name="Wiebenga A."/>
            <person name="Young D."/>
            <person name="Pisabarro A."/>
            <person name="Eastwood D.C."/>
            <person name="Martin F."/>
            <person name="Cullen D."/>
            <person name="Grigoriev I.V."/>
            <person name="Hibbett D.S."/>
        </authorList>
    </citation>
    <scope>NUCLEOTIDE SEQUENCE [LARGE SCALE GENOMIC DNA]</scope>
    <source>
        <strain evidence="11 12">DJM-731 SS1</strain>
    </source>
</reference>
<dbReference type="OrthoDB" id="5376140at2759"/>
<dbReference type="GO" id="GO:0003682">
    <property type="term" value="F:chromatin binding"/>
    <property type="evidence" value="ECO:0007669"/>
    <property type="project" value="InterPro"/>
</dbReference>
<dbReference type="InterPro" id="IPR043151">
    <property type="entry name" value="BAH_sf"/>
</dbReference>
<dbReference type="AlphaFoldDB" id="M5GE27"/>
<dbReference type="RefSeq" id="XP_040631921.1">
    <property type="nucleotide sequence ID" value="XM_040771994.1"/>
</dbReference>
<dbReference type="GO" id="GO:0044027">
    <property type="term" value="P:negative regulation of gene expression via chromosomal CpG island methylation"/>
    <property type="evidence" value="ECO:0007669"/>
    <property type="project" value="TreeGrafter"/>
</dbReference>
<dbReference type="GO" id="GO:0005634">
    <property type="term" value="C:nucleus"/>
    <property type="evidence" value="ECO:0007669"/>
    <property type="project" value="UniProtKB-SubCell"/>
</dbReference>
<dbReference type="Proteomes" id="UP000030653">
    <property type="component" value="Unassembled WGS sequence"/>
</dbReference>
<dbReference type="EMBL" id="JH795857">
    <property type="protein sequence ID" value="EJU05027.1"/>
    <property type="molecule type" value="Genomic_DNA"/>
</dbReference>
<dbReference type="InterPro" id="IPR050390">
    <property type="entry name" value="C5-Methyltransferase"/>
</dbReference>
<evidence type="ECO:0000256" key="2">
    <source>
        <dbReference type="ARBA" id="ARBA00011975"/>
    </source>
</evidence>
<name>M5GE27_DACPD</name>
<keyword evidence="6" id="KW-0238">DNA-binding</keyword>
<dbReference type="PANTHER" id="PTHR10629">
    <property type="entry name" value="CYTOSINE-SPECIFIC METHYLTRANSFERASE"/>
    <property type="match status" value="1"/>
</dbReference>
<evidence type="ECO:0000256" key="9">
    <source>
        <dbReference type="SAM" id="MobiDB-lite"/>
    </source>
</evidence>
<dbReference type="HOGENOM" id="CLU_581418_0_0_1"/>
<dbReference type="Gene3D" id="2.30.30.490">
    <property type="match status" value="1"/>
</dbReference>
<evidence type="ECO:0000256" key="8">
    <source>
        <dbReference type="PROSITE-ProRule" id="PRU01016"/>
    </source>
</evidence>
<dbReference type="Gene3D" id="3.40.50.150">
    <property type="entry name" value="Vaccinia Virus protein VP39"/>
    <property type="match status" value="1"/>
</dbReference>
<evidence type="ECO:0000256" key="3">
    <source>
        <dbReference type="ARBA" id="ARBA00022603"/>
    </source>
</evidence>
<organism evidence="11 12">
    <name type="scientific">Dacryopinax primogenitus (strain DJM 731)</name>
    <name type="common">Brown rot fungus</name>
    <dbReference type="NCBI Taxonomy" id="1858805"/>
    <lineage>
        <taxon>Eukaryota</taxon>
        <taxon>Fungi</taxon>
        <taxon>Dikarya</taxon>
        <taxon>Basidiomycota</taxon>
        <taxon>Agaricomycotina</taxon>
        <taxon>Dacrymycetes</taxon>
        <taxon>Dacrymycetales</taxon>
        <taxon>Dacrymycetaceae</taxon>
        <taxon>Dacryopinax</taxon>
    </lineage>
</organism>
<proteinExistence type="inferred from homology"/>
<comment type="subcellular location">
    <subcellularLocation>
        <location evidence="1">Nucleus</location>
    </subcellularLocation>
</comment>
<sequence length="470" mass="52994">MSKPLTSRLGRTGLLHPTHKTGKQQTGPSSSLRPFDSSLLDQISESVEAPARGEEDGLWGMNSSEIERNKQRPSSEYHLHDFVYFRGIQKDDIPHPFRVGQMMNFEKTGHMERVTVQHFGRYDDLEAASEDRSEQGERDPRHLYASRVSYRLSKNVLCGHCVVRHYREFCKLEDELRYQENQFYVKFLSRIANPAINICTKNLVPLKPDDLRQCTKPSCKNRTEQGATNPHIPLKCLALFHGAGGLSLGLEQAGCIVTKWAIDAYPSAHVTLKTNFPDVAAILQDTNAVLRRAIELAEGKHPPPLFQLNSKTERCPDLPRPGEVDIIIGGPPCQGFSRLNPFASALDSRNSLIGNALSYVDFLHPRFVLLENVPPLLKMSSTVRDETGDEEHIENAFAKLIVSFLVQRGYQVRFKVLQAGQHGAPQGRSRAIFWAAWHGEVLPDFPFPLIRGIRKQAIAEMRTAVHRIRP</sequence>
<dbReference type="InterPro" id="IPR001025">
    <property type="entry name" value="BAH_dom"/>
</dbReference>
<feature type="region of interest" description="Disordered" evidence="9">
    <location>
        <begin position="1"/>
        <end position="72"/>
    </location>
</feature>
<dbReference type="PRINTS" id="PR00105">
    <property type="entry name" value="C5METTRFRASE"/>
</dbReference>
<keyword evidence="3 8" id="KW-0489">Methyltransferase</keyword>
<comment type="similarity">
    <text evidence="8">Belongs to the class I-like SAM-binding methyltransferase superfamily. C5-methyltransferase family.</text>
</comment>
<dbReference type="GO" id="GO:0003886">
    <property type="term" value="F:DNA (cytosine-5-)-methyltransferase activity"/>
    <property type="evidence" value="ECO:0007669"/>
    <property type="project" value="UniProtKB-EC"/>
</dbReference>
<evidence type="ECO:0000256" key="6">
    <source>
        <dbReference type="ARBA" id="ARBA00023125"/>
    </source>
</evidence>
<dbReference type="Pfam" id="PF00145">
    <property type="entry name" value="DNA_methylase"/>
    <property type="match status" value="1"/>
</dbReference>
<dbReference type="PROSITE" id="PS00094">
    <property type="entry name" value="C5_MTASE_1"/>
    <property type="match status" value="1"/>
</dbReference>
<evidence type="ECO:0000256" key="1">
    <source>
        <dbReference type="ARBA" id="ARBA00004123"/>
    </source>
</evidence>
<evidence type="ECO:0000256" key="5">
    <source>
        <dbReference type="ARBA" id="ARBA00022691"/>
    </source>
</evidence>
<keyword evidence="5 8" id="KW-0949">S-adenosyl-L-methionine</keyword>
<protein>
    <recommendedName>
        <fullName evidence="2">DNA (cytosine-5-)-methyltransferase</fullName>
        <ecNumber evidence="2">2.1.1.37</ecNumber>
    </recommendedName>
</protein>
<feature type="domain" description="BAH" evidence="10">
    <location>
        <begin position="75"/>
        <end position="200"/>
    </location>
</feature>
<feature type="compositionally biased region" description="Polar residues" evidence="9">
    <location>
        <begin position="23"/>
        <end position="32"/>
    </location>
</feature>
<evidence type="ECO:0000313" key="12">
    <source>
        <dbReference type="Proteomes" id="UP000030653"/>
    </source>
</evidence>
<feature type="active site" evidence="8">
    <location>
        <position position="333"/>
    </location>
</feature>
<evidence type="ECO:0000259" key="10">
    <source>
        <dbReference type="PROSITE" id="PS51038"/>
    </source>
</evidence>
<dbReference type="PROSITE" id="PS51679">
    <property type="entry name" value="SAM_MT_C5"/>
    <property type="match status" value="1"/>
</dbReference>
<dbReference type="GO" id="GO:0032259">
    <property type="term" value="P:methylation"/>
    <property type="evidence" value="ECO:0007669"/>
    <property type="project" value="UniProtKB-KW"/>
</dbReference>
<keyword evidence="12" id="KW-1185">Reference proteome</keyword>
<dbReference type="STRING" id="1858805.M5GE27"/>